<evidence type="ECO:0000313" key="2">
    <source>
        <dbReference type="Proteomes" id="UP000236724"/>
    </source>
</evidence>
<proteinExistence type="predicted"/>
<dbReference type="Proteomes" id="UP000236724">
    <property type="component" value="Unassembled WGS sequence"/>
</dbReference>
<organism evidence="1 2">
    <name type="scientific">Candidatus Venteria ishoeyi</name>
    <dbReference type="NCBI Taxonomy" id="1899563"/>
    <lineage>
        <taxon>Bacteria</taxon>
        <taxon>Pseudomonadati</taxon>
        <taxon>Pseudomonadota</taxon>
        <taxon>Gammaproteobacteria</taxon>
        <taxon>Thiotrichales</taxon>
        <taxon>Thiotrichaceae</taxon>
        <taxon>Venteria</taxon>
    </lineage>
</organism>
<protein>
    <submittedName>
        <fullName evidence="1">Uncharacterized protein</fullName>
    </submittedName>
</protein>
<gene>
    <name evidence="1" type="ORF">MBHS_00764</name>
</gene>
<evidence type="ECO:0000313" key="1">
    <source>
        <dbReference type="EMBL" id="SEH04912.1"/>
    </source>
</evidence>
<reference evidence="1 2" key="1">
    <citation type="submission" date="2016-10" db="EMBL/GenBank/DDBJ databases">
        <authorList>
            <person name="de Groot N.N."/>
        </authorList>
    </citation>
    <scope>NUCLEOTIDE SEQUENCE [LARGE SCALE GENOMIC DNA]</scope>
    <source>
        <strain evidence="1">MBHS1</strain>
    </source>
</reference>
<keyword evidence="2" id="KW-1185">Reference proteome</keyword>
<name>A0A1H6F494_9GAMM</name>
<dbReference type="EMBL" id="FMSV02000132">
    <property type="protein sequence ID" value="SEH04912.1"/>
    <property type="molecule type" value="Genomic_DNA"/>
</dbReference>
<accession>A0A1H6F494</accession>
<sequence>MSQEVMVAVMITTKLQEPLKIEVIGGGNFYMQEMVTVTHGEIVVLMTP</sequence>
<dbReference type="AlphaFoldDB" id="A0A1H6F494"/>